<reference evidence="1" key="2">
    <citation type="submission" date="2022-01" db="EMBL/GenBank/DDBJ databases">
        <authorList>
            <person name="Yamashiro T."/>
            <person name="Shiraishi A."/>
            <person name="Satake H."/>
            <person name="Nakayama K."/>
        </authorList>
    </citation>
    <scope>NUCLEOTIDE SEQUENCE</scope>
</reference>
<dbReference type="Proteomes" id="UP001151760">
    <property type="component" value="Unassembled WGS sequence"/>
</dbReference>
<sequence length="83" mass="9209">MNPRQFPKADHSHGCVTYGLITVPDDTQFNSEVEAPFVVTTNMAADTQKEFTPPPEEVSPICEQLIPARYGITSNVRRCLITS</sequence>
<evidence type="ECO:0000313" key="1">
    <source>
        <dbReference type="EMBL" id="GJT06590.1"/>
    </source>
</evidence>
<proteinExistence type="predicted"/>
<dbReference type="EMBL" id="BQNB010012681">
    <property type="protein sequence ID" value="GJT06590.1"/>
    <property type="molecule type" value="Genomic_DNA"/>
</dbReference>
<name>A0ABQ5AVA9_9ASTR</name>
<reference evidence="1" key="1">
    <citation type="journal article" date="2022" name="Int. J. Mol. Sci.">
        <title>Draft Genome of Tanacetum Coccineum: Genomic Comparison of Closely Related Tanacetum-Family Plants.</title>
        <authorList>
            <person name="Yamashiro T."/>
            <person name="Shiraishi A."/>
            <person name="Nakayama K."/>
            <person name="Satake H."/>
        </authorList>
    </citation>
    <scope>NUCLEOTIDE SEQUENCE</scope>
</reference>
<evidence type="ECO:0000313" key="2">
    <source>
        <dbReference type="Proteomes" id="UP001151760"/>
    </source>
</evidence>
<comment type="caution">
    <text evidence="1">The sequence shown here is derived from an EMBL/GenBank/DDBJ whole genome shotgun (WGS) entry which is preliminary data.</text>
</comment>
<keyword evidence="2" id="KW-1185">Reference proteome</keyword>
<organism evidence="1 2">
    <name type="scientific">Tanacetum coccineum</name>
    <dbReference type="NCBI Taxonomy" id="301880"/>
    <lineage>
        <taxon>Eukaryota</taxon>
        <taxon>Viridiplantae</taxon>
        <taxon>Streptophyta</taxon>
        <taxon>Embryophyta</taxon>
        <taxon>Tracheophyta</taxon>
        <taxon>Spermatophyta</taxon>
        <taxon>Magnoliopsida</taxon>
        <taxon>eudicotyledons</taxon>
        <taxon>Gunneridae</taxon>
        <taxon>Pentapetalae</taxon>
        <taxon>asterids</taxon>
        <taxon>campanulids</taxon>
        <taxon>Asterales</taxon>
        <taxon>Asteraceae</taxon>
        <taxon>Asteroideae</taxon>
        <taxon>Anthemideae</taxon>
        <taxon>Anthemidinae</taxon>
        <taxon>Tanacetum</taxon>
    </lineage>
</organism>
<accession>A0ABQ5AVA9</accession>
<protein>
    <submittedName>
        <fullName evidence="1">Uncharacterized protein</fullName>
    </submittedName>
</protein>
<gene>
    <name evidence="1" type="ORF">Tco_0841052</name>
</gene>